<reference evidence="4" key="1">
    <citation type="submission" date="2013-11" db="EMBL/GenBank/DDBJ databases">
        <title>Genome sequence of the fusiform rust pathogen reveals effectors for host alternation and coevolution with pine.</title>
        <authorList>
            <consortium name="DOE Joint Genome Institute"/>
            <person name="Smith K."/>
            <person name="Pendleton A."/>
            <person name="Kubisiak T."/>
            <person name="Anderson C."/>
            <person name="Salamov A."/>
            <person name="Aerts A."/>
            <person name="Riley R."/>
            <person name="Clum A."/>
            <person name="Lindquist E."/>
            <person name="Ence D."/>
            <person name="Campbell M."/>
            <person name="Kronenberg Z."/>
            <person name="Feau N."/>
            <person name="Dhillon B."/>
            <person name="Hamelin R."/>
            <person name="Burleigh J."/>
            <person name="Smith J."/>
            <person name="Yandell M."/>
            <person name="Nelson C."/>
            <person name="Grigoriev I."/>
            <person name="Davis J."/>
        </authorList>
    </citation>
    <scope>NUCLEOTIDE SEQUENCE</scope>
    <source>
        <strain evidence="4">G11</strain>
    </source>
</reference>
<feature type="domain" description="Calcineurin-like phosphoesterase" evidence="3">
    <location>
        <begin position="107"/>
        <end position="212"/>
    </location>
</feature>
<keyword evidence="2" id="KW-0472">Membrane</keyword>
<dbReference type="Gene3D" id="3.60.21.10">
    <property type="match status" value="1"/>
</dbReference>
<dbReference type="OrthoDB" id="10267127at2759"/>
<dbReference type="Pfam" id="PF00149">
    <property type="entry name" value="Metallophos"/>
    <property type="match status" value="1"/>
</dbReference>
<dbReference type="GO" id="GO:0005737">
    <property type="term" value="C:cytoplasm"/>
    <property type="evidence" value="ECO:0007669"/>
    <property type="project" value="TreeGrafter"/>
</dbReference>
<dbReference type="GO" id="GO:0006798">
    <property type="term" value="P:polyphosphate catabolic process"/>
    <property type="evidence" value="ECO:0007669"/>
    <property type="project" value="TreeGrafter"/>
</dbReference>
<dbReference type="Proteomes" id="UP000886653">
    <property type="component" value="Unassembled WGS sequence"/>
</dbReference>
<feature type="region of interest" description="Disordered" evidence="1">
    <location>
        <begin position="1"/>
        <end position="23"/>
    </location>
</feature>
<dbReference type="GO" id="GO:0016791">
    <property type="term" value="F:phosphatase activity"/>
    <property type="evidence" value="ECO:0007669"/>
    <property type="project" value="TreeGrafter"/>
</dbReference>
<evidence type="ECO:0000313" key="5">
    <source>
        <dbReference type="Proteomes" id="UP000886653"/>
    </source>
</evidence>
<dbReference type="PANTHER" id="PTHR42850:SF4">
    <property type="entry name" value="ZINC-DEPENDENT ENDOPOLYPHOSPHATASE"/>
    <property type="match status" value="1"/>
</dbReference>
<dbReference type="EMBL" id="MU167328">
    <property type="protein sequence ID" value="KAG0143102.1"/>
    <property type="molecule type" value="Genomic_DNA"/>
</dbReference>
<dbReference type="InterPro" id="IPR050126">
    <property type="entry name" value="Ap4A_hydrolase"/>
</dbReference>
<keyword evidence="2" id="KW-1133">Transmembrane helix</keyword>
<dbReference type="GO" id="GO:0000298">
    <property type="term" value="F:endopolyphosphatase activity"/>
    <property type="evidence" value="ECO:0007669"/>
    <property type="project" value="TreeGrafter"/>
</dbReference>
<dbReference type="AlphaFoldDB" id="A0A9P6NF76"/>
<evidence type="ECO:0000256" key="2">
    <source>
        <dbReference type="SAM" id="Phobius"/>
    </source>
</evidence>
<evidence type="ECO:0000256" key="1">
    <source>
        <dbReference type="SAM" id="MobiDB-lite"/>
    </source>
</evidence>
<dbReference type="SUPFAM" id="SSF56300">
    <property type="entry name" value="Metallo-dependent phosphatases"/>
    <property type="match status" value="1"/>
</dbReference>
<comment type="caution">
    <text evidence="4">The sequence shown here is derived from an EMBL/GenBank/DDBJ whole genome shotgun (WGS) entry which is preliminary data.</text>
</comment>
<dbReference type="InterPro" id="IPR004843">
    <property type="entry name" value="Calcineurin-like_PHP"/>
</dbReference>
<dbReference type="InterPro" id="IPR029052">
    <property type="entry name" value="Metallo-depent_PP-like"/>
</dbReference>
<gene>
    <name evidence="4" type="ORF">CROQUDRAFT_135158</name>
</gene>
<evidence type="ECO:0000313" key="4">
    <source>
        <dbReference type="EMBL" id="KAG0143102.1"/>
    </source>
</evidence>
<evidence type="ECO:0000259" key="3">
    <source>
        <dbReference type="Pfam" id="PF00149"/>
    </source>
</evidence>
<name>A0A9P6NF76_9BASI</name>
<organism evidence="4 5">
    <name type="scientific">Cronartium quercuum f. sp. fusiforme G11</name>
    <dbReference type="NCBI Taxonomy" id="708437"/>
    <lineage>
        <taxon>Eukaryota</taxon>
        <taxon>Fungi</taxon>
        <taxon>Dikarya</taxon>
        <taxon>Basidiomycota</taxon>
        <taxon>Pucciniomycotina</taxon>
        <taxon>Pucciniomycetes</taxon>
        <taxon>Pucciniales</taxon>
        <taxon>Coleosporiaceae</taxon>
        <taxon>Cronartium</taxon>
    </lineage>
</organism>
<sequence length="425" mass="47446">MNDPSYSSSKPHLSNSSLSSPSITNRTPTRIGLLTGLAASLTALLFILHTPSAHHLRTIIRHSPSTLSNILTVGWAYPFHHISSEALDWNQYVWHRQLEWNATSPGRLMAFGDVHGMGDSLKEMLRLLNYDPSSDTVLLVGDMAAKHPSIKASLKTLSYIRKSGFLAVRGNHDQDIIAWRNWMAAHRRSTGKDLNADESFEFLPEFATETPSKNLKHKLPKGWKWKSQHFEIARRLPEKDFKWLLSLSLTYHLPSLHTYFVHAGLLPWDEDQKTSILGSPRMTEKTGSSDNSILAVKENLNPQTLLEMRTVKSGRRVSSGKKGKAWYKIWNKAMDTCAEHVEDEEEVGADGKCGGPVNVVYGHWAAKGVKIKKWSTGLDGGCVYGDRLSALVIGGPVTMIPEVDAQQIDFQNQKATVVTMKCNKP</sequence>
<protein>
    <recommendedName>
        <fullName evidence="3">Calcineurin-like phosphoesterase domain-containing protein</fullName>
    </recommendedName>
</protein>
<keyword evidence="5" id="KW-1185">Reference proteome</keyword>
<dbReference type="PANTHER" id="PTHR42850">
    <property type="entry name" value="METALLOPHOSPHOESTERASE"/>
    <property type="match status" value="1"/>
</dbReference>
<feature type="transmembrane region" description="Helical" evidence="2">
    <location>
        <begin position="31"/>
        <end position="48"/>
    </location>
</feature>
<feature type="compositionally biased region" description="Low complexity" evidence="1">
    <location>
        <begin position="1"/>
        <end position="22"/>
    </location>
</feature>
<accession>A0A9P6NF76</accession>
<keyword evidence="2" id="KW-0812">Transmembrane</keyword>
<proteinExistence type="predicted"/>